<proteinExistence type="predicted"/>
<evidence type="ECO:0000256" key="1">
    <source>
        <dbReference type="SAM" id="MobiDB-lite"/>
    </source>
</evidence>
<evidence type="ECO:0000313" key="2">
    <source>
        <dbReference type="EMBL" id="JAH16263.1"/>
    </source>
</evidence>
<feature type="region of interest" description="Disordered" evidence="1">
    <location>
        <begin position="1"/>
        <end position="21"/>
    </location>
</feature>
<dbReference type="EMBL" id="GBXM01092314">
    <property type="protein sequence ID" value="JAH16263.1"/>
    <property type="molecule type" value="Transcribed_RNA"/>
</dbReference>
<accession>A0A0E9QJM9</accession>
<protein>
    <submittedName>
        <fullName evidence="2">Uncharacterized protein</fullName>
    </submittedName>
</protein>
<name>A0A0E9QJM9_ANGAN</name>
<sequence>MTFTRQKKVNEKSKFKIQLDA</sequence>
<feature type="compositionally biased region" description="Basic and acidic residues" evidence="1">
    <location>
        <begin position="8"/>
        <end position="21"/>
    </location>
</feature>
<organism evidence="2">
    <name type="scientific">Anguilla anguilla</name>
    <name type="common">European freshwater eel</name>
    <name type="synonym">Muraena anguilla</name>
    <dbReference type="NCBI Taxonomy" id="7936"/>
    <lineage>
        <taxon>Eukaryota</taxon>
        <taxon>Metazoa</taxon>
        <taxon>Chordata</taxon>
        <taxon>Craniata</taxon>
        <taxon>Vertebrata</taxon>
        <taxon>Euteleostomi</taxon>
        <taxon>Actinopterygii</taxon>
        <taxon>Neopterygii</taxon>
        <taxon>Teleostei</taxon>
        <taxon>Anguilliformes</taxon>
        <taxon>Anguillidae</taxon>
        <taxon>Anguilla</taxon>
    </lineage>
</organism>
<reference evidence="2" key="1">
    <citation type="submission" date="2014-11" db="EMBL/GenBank/DDBJ databases">
        <authorList>
            <person name="Amaro Gonzalez C."/>
        </authorList>
    </citation>
    <scope>NUCLEOTIDE SEQUENCE</scope>
</reference>
<dbReference type="AlphaFoldDB" id="A0A0E9QJM9"/>
<reference evidence="2" key="2">
    <citation type="journal article" date="2015" name="Fish Shellfish Immunol.">
        <title>Early steps in the European eel (Anguilla anguilla)-Vibrio vulnificus interaction in the gills: Role of the RtxA13 toxin.</title>
        <authorList>
            <person name="Callol A."/>
            <person name="Pajuelo D."/>
            <person name="Ebbesson L."/>
            <person name="Teles M."/>
            <person name="MacKenzie S."/>
            <person name="Amaro C."/>
        </authorList>
    </citation>
    <scope>NUCLEOTIDE SEQUENCE</scope>
</reference>